<reference evidence="3 4" key="1">
    <citation type="submission" date="2018-04" db="EMBL/GenBank/DDBJ databases">
        <authorList>
            <person name="Zhang X."/>
            <person name="Yuan J."/>
            <person name="Li F."/>
            <person name="Xiang J."/>
        </authorList>
    </citation>
    <scope>NUCLEOTIDE SEQUENCE [LARGE SCALE GENOMIC DNA]</scope>
    <source>
        <tissue evidence="3">Muscle</tissue>
    </source>
</reference>
<feature type="signal peptide" evidence="2">
    <location>
        <begin position="1"/>
        <end position="26"/>
    </location>
</feature>
<evidence type="ECO:0000256" key="1">
    <source>
        <dbReference type="SAM" id="Phobius"/>
    </source>
</evidence>
<reference evidence="3 4" key="2">
    <citation type="submission" date="2019-01" db="EMBL/GenBank/DDBJ databases">
        <title>The decoding of complex shrimp genome reveals the adaptation for benthos swimmer, frequently molting mechanism and breeding impact on genome.</title>
        <authorList>
            <person name="Sun Y."/>
            <person name="Gao Y."/>
            <person name="Yu Y."/>
        </authorList>
    </citation>
    <scope>NUCLEOTIDE SEQUENCE [LARGE SCALE GENOMIC DNA]</scope>
    <source>
        <tissue evidence="3">Muscle</tissue>
    </source>
</reference>
<organism evidence="3 4">
    <name type="scientific">Penaeus vannamei</name>
    <name type="common">Whiteleg shrimp</name>
    <name type="synonym">Litopenaeus vannamei</name>
    <dbReference type="NCBI Taxonomy" id="6689"/>
    <lineage>
        <taxon>Eukaryota</taxon>
        <taxon>Metazoa</taxon>
        <taxon>Ecdysozoa</taxon>
        <taxon>Arthropoda</taxon>
        <taxon>Crustacea</taxon>
        <taxon>Multicrustacea</taxon>
        <taxon>Malacostraca</taxon>
        <taxon>Eumalacostraca</taxon>
        <taxon>Eucarida</taxon>
        <taxon>Decapoda</taxon>
        <taxon>Dendrobranchiata</taxon>
        <taxon>Penaeoidea</taxon>
        <taxon>Penaeidae</taxon>
        <taxon>Penaeus</taxon>
    </lineage>
</organism>
<evidence type="ECO:0000313" key="4">
    <source>
        <dbReference type="Proteomes" id="UP000283509"/>
    </source>
</evidence>
<comment type="caution">
    <text evidence="3">The sequence shown here is derived from an EMBL/GenBank/DDBJ whole genome shotgun (WGS) entry which is preliminary data.</text>
</comment>
<accession>A0A3R7N5S2</accession>
<keyword evidence="1" id="KW-0812">Transmembrane</keyword>
<dbReference type="Proteomes" id="UP000283509">
    <property type="component" value="Unassembled WGS sequence"/>
</dbReference>
<gene>
    <name evidence="3" type="ORF">C7M84_003276</name>
</gene>
<dbReference type="EMBL" id="QCYY01001448">
    <property type="protein sequence ID" value="ROT78014.1"/>
    <property type="molecule type" value="Genomic_DNA"/>
</dbReference>
<name>A0A3R7N5S2_PENVA</name>
<sequence length="223" mass="24596">MKMAANSSRFFGRWVASWLVFAVVSGQECEWAAVRWVNMEAREGVTRALWRPAGSSPSLAFVRLPHWKVSRVIKADVTSRRDLHLGDPCHEVIVRVSIEDDSAGRLATTYTLEIPSLGLEWSSSSSGRDAGATRGDPHDPPLVKFIMANDSYWVKDCAEVTCDSRHSNTSGRRAAWCKWLLVADLVAIVAVLLMASLVLLVLVTASPERNFGPGFKGHFPAFL</sequence>
<keyword evidence="2" id="KW-0732">Signal</keyword>
<protein>
    <submittedName>
        <fullName evidence="3">Uncharacterized protein</fullName>
    </submittedName>
</protein>
<keyword evidence="1" id="KW-1133">Transmembrane helix</keyword>
<evidence type="ECO:0000256" key="2">
    <source>
        <dbReference type="SAM" id="SignalP"/>
    </source>
</evidence>
<dbReference type="AlphaFoldDB" id="A0A3R7N5S2"/>
<keyword evidence="1" id="KW-0472">Membrane</keyword>
<proteinExistence type="predicted"/>
<keyword evidence="4" id="KW-1185">Reference proteome</keyword>
<evidence type="ECO:0000313" key="3">
    <source>
        <dbReference type="EMBL" id="ROT78014.1"/>
    </source>
</evidence>
<feature type="transmembrane region" description="Helical" evidence="1">
    <location>
        <begin position="179"/>
        <end position="203"/>
    </location>
</feature>
<feature type="chain" id="PRO_5018687702" evidence="2">
    <location>
        <begin position="27"/>
        <end position="223"/>
    </location>
</feature>